<dbReference type="InterPro" id="IPR018247">
    <property type="entry name" value="EF_Hand_1_Ca_BS"/>
</dbReference>
<dbReference type="GO" id="GO:0005509">
    <property type="term" value="F:calcium ion binding"/>
    <property type="evidence" value="ECO:0007669"/>
    <property type="project" value="InterPro"/>
</dbReference>
<dbReference type="PROSITE" id="PS50222">
    <property type="entry name" value="EF_HAND_2"/>
    <property type="match status" value="1"/>
</dbReference>
<organism evidence="6 7">
    <name type="scientific">Chenopodium quinoa</name>
    <name type="common">Quinoa</name>
    <dbReference type="NCBI Taxonomy" id="63459"/>
    <lineage>
        <taxon>Eukaryota</taxon>
        <taxon>Viridiplantae</taxon>
        <taxon>Streptophyta</taxon>
        <taxon>Embryophyta</taxon>
        <taxon>Tracheophyta</taxon>
        <taxon>Spermatophyta</taxon>
        <taxon>Magnoliopsida</taxon>
        <taxon>eudicotyledons</taxon>
        <taxon>Gunneridae</taxon>
        <taxon>Pentapetalae</taxon>
        <taxon>Caryophyllales</taxon>
        <taxon>Chenopodiaceae</taxon>
        <taxon>Chenopodioideae</taxon>
        <taxon>Atripliceae</taxon>
        <taxon>Chenopodium</taxon>
    </lineage>
</organism>
<protein>
    <recommendedName>
        <fullName evidence="8">CCHC-type domain-containing protein</fullName>
    </recommendedName>
</protein>
<evidence type="ECO:0000313" key="7">
    <source>
        <dbReference type="Proteomes" id="UP000596660"/>
    </source>
</evidence>
<dbReference type="Gene3D" id="1.10.238.10">
    <property type="entry name" value="EF-hand"/>
    <property type="match status" value="1"/>
</dbReference>
<dbReference type="OMA" id="TEMWERI"/>
<feature type="domain" description="EF-hand" evidence="5">
    <location>
        <begin position="54"/>
        <end position="89"/>
    </location>
</feature>
<dbReference type="InterPro" id="IPR040256">
    <property type="entry name" value="At4g02000-like"/>
</dbReference>
<keyword evidence="2" id="KW-0862">Zinc</keyword>
<dbReference type="Proteomes" id="UP000596660">
    <property type="component" value="Unplaced"/>
</dbReference>
<dbReference type="PROSITE" id="PS50158">
    <property type="entry name" value="ZF_CCHC"/>
    <property type="match status" value="1"/>
</dbReference>
<dbReference type="SUPFAM" id="SSF47473">
    <property type="entry name" value="EF-hand"/>
    <property type="match status" value="1"/>
</dbReference>
<evidence type="ECO:0000313" key="6">
    <source>
        <dbReference type="EnsemblPlants" id="AUR62025036-RA:cds"/>
    </source>
</evidence>
<evidence type="ECO:0000259" key="5">
    <source>
        <dbReference type="PROSITE" id="PS50222"/>
    </source>
</evidence>
<dbReference type="AlphaFoldDB" id="A0A803M810"/>
<dbReference type="InterPro" id="IPR002048">
    <property type="entry name" value="EF_hand_dom"/>
</dbReference>
<dbReference type="Gramene" id="AUR62025036-RA">
    <property type="protein sequence ID" value="AUR62025036-RA:cds"/>
    <property type="gene ID" value="AUR62025036"/>
</dbReference>
<keyword evidence="2" id="KW-0863">Zinc-finger</keyword>
<keyword evidence="7" id="KW-1185">Reference proteome</keyword>
<dbReference type="GO" id="GO:0003676">
    <property type="term" value="F:nucleic acid binding"/>
    <property type="evidence" value="ECO:0007669"/>
    <property type="project" value="InterPro"/>
</dbReference>
<feature type="region of interest" description="Disordered" evidence="3">
    <location>
        <begin position="555"/>
        <end position="596"/>
    </location>
</feature>
<accession>A0A803M810</accession>
<reference evidence="6" key="1">
    <citation type="journal article" date="2017" name="Nature">
        <title>The genome of Chenopodium quinoa.</title>
        <authorList>
            <person name="Jarvis D.E."/>
            <person name="Ho Y.S."/>
            <person name="Lightfoot D.J."/>
            <person name="Schmoeckel S.M."/>
            <person name="Li B."/>
            <person name="Borm T.J.A."/>
            <person name="Ohyanagi H."/>
            <person name="Mineta K."/>
            <person name="Michell C.T."/>
            <person name="Saber N."/>
            <person name="Kharbatia N.M."/>
            <person name="Rupper R.R."/>
            <person name="Sharp A.R."/>
            <person name="Dally N."/>
            <person name="Boughton B.A."/>
            <person name="Woo Y.H."/>
            <person name="Gao G."/>
            <person name="Schijlen E.G.W.M."/>
            <person name="Guo X."/>
            <person name="Momin A.A."/>
            <person name="Negrao S."/>
            <person name="Al-Babili S."/>
            <person name="Gehring C."/>
            <person name="Roessner U."/>
            <person name="Jung C."/>
            <person name="Murphy K."/>
            <person name="Arold S.T."/>
            <person name="Gojobori T."/>
            <person name="van der Linden C.G."/>
            <person name="van Loo E.N."/>
            <person name="Jellen E.N."/>
            <person name="Maughan P.J."/>
            <person name="Tester M."/>
        </authorList>
    </citation>
    <scope>NUCLEOTIDE SEQUENCE [LARGE SCALE GENOMIC DNA]</scope>
    <source>
        <strain evidence="6">cv. PI 614886</strain>
    </source>
</reference>
<dbReference type="EnsemblPlants" id="AUR62025036-RA">
    <property type="protein sequence ID" value="AUR62025036-RA:cds"/>
    <property type="gene ID" value="AUR62025036"/>
</dbReference>
<name>A0A803M810_CHEQI</name>
<keyword evidence="1" id="KW-0106">Calcium</keyword>
<dbReference type="PROSITE" id="PS00018">
    <property type="entry name" value="EF_HAND_1"/>
    <property type="match status" value="1"/>
</dbReference>
<feature type="domain" description="CCHC-type" evidence="4">
    <location>
        <begin position="332"/>
        <end position="347"/>
    </location>
</feature>
<evidence type="ECO:0000256" key="3">
    <source>
        <dbReference type="SAM" id="MobiDB-lite"/>
    </source>
</evidence>
<evidence type="ECO:0000256" key="1">
    <source>
        <dbReference type="ARBA" id="ARBA00022837"/>
    </source>
</evidence>
<dbReference type="InterPro" id="IPR036875">
    <property type="entry name" value="Znf_CCHC_sf"/>
</dbReference>
<dbReference type="PANTHER" id="PTHR31286:SF167">
    <property type="entry name" value="OS09G0268800 PROTEIN"/>
    <property type="match status" value="1"/>
</dbReference>
<reference evidence="6" key="2">
    <citation type="submission" date="2021-03" db="UniProtKB">
        <authorList>
            <consortium name="EnsemblPlants"/>
        </authorList>
    </citation>
    <scope>IDENTIFICATION</scope>
</reference>
<proteinExistence type="predicted"/>
<dbReference type="GO" id="GO:0008270">
    <property type="term" value="F:zinc ion binding"/>
    <property type="evidence" value="ECO:0007669"/>
    <property type="project" value="UniProtKB-KW"/>
</dbReference>
<sequence>MEALLGNVKNLLHKAITGGIDQSPLRLRGSRITYSDFSQSLVELGISGHLRGGLNDEVVTEMWERIDANGDGIVDVPDFLRAWTLCAFQHANNSVAEVKDTRNFAATVEFVVKKATLLPREVEDGTWPDDYVLSDHAYLTVEFAVIVSCSLMAEELSKRWEKLRITNDEEDVAVLEKTDSDVTENNIDLTLVGKVLSMRPYNFEAMQNTLKKRDREKILKGAPWIFDNNLVLLKEINGSEQPESIELKLCPFWIRLYNLPLDCRSNRDVKTIAEKVGYVMEIEDDWLGWDRSRRARVLVDTTKPIRRVQKIRDKEGQDTFVQFKYERLPNLCFTCGILGHTEKDCPNEDEGEEGEEKQWGMWLKASPRKGLSLRKEEIEKLQGGRKLVFTHKPRTGKHKGAGDNTVREGSDVGSVEEMQVMMGNDVARKKQDPQTLEVSTAIHEVPDQVKEGGKRCEFQSIGNGAALDSGVGEENVEDERFVYNTQKDAKDIGDNQPGMLIRGEENEPNVIKGVRKRGWKRVDKTCVGYFGDLENKGADNQCEIGKKRLLGEGENKDVSNWQGERERRRKMVGNCSTGDGVIQVEADGSNHPLERQ</sequence>
<evidence type="ECO:0008006" key="8">
    <source>
        <dbReference type="Google" id="ProtNLM"/>
    </source>
</evidence>
<dbReference type="Pfam" id="PF14392">
    <property type="entry name" value="zf-CCHC_4"/>
    <property type="match status" value="1"/>
</dbReference>
<keyword evidence="2" id="KW-0479">Metal-binding</keyword>
<dbReference type="PANTHER" id="PTHR31286">
    <property type="entry name" value="GLYCINE-RICH CELL WALL STRUCTURAL PROTEIN 1.8-LIKE"/>
    <property type="match status" value="1"/>
</dbReference>
<dbReference type="InterPro" id="IPR025836">
    <property type="entry name" value="Zn_knuckle_CX2CX4HX4C"/>
</dbReference>
<dbReference type="SUPFAM" id="SSF57756">
    <property type="entry name" value="Retrovirus zinc finger-like domains"/>
    <property type="match status" value="1"/>
</dbReference>
<evidence type="ECO:0000259" key="4">
    <source>
        <dbReference type="PROSITE" id="PS50158"/>
    </source>
</evidence>
<dbReference type="InterPro" id="IPR011992">
    <property type="entry name" value="EF-hand-dom_pair"/>
</dbReference>
<dbReference type="InterPro" id="IPR001878">
    <property type="entry name" value="Znf_CCHC"/>
</dbReference>
<evidence type="ECO:0000256" key="2">
    <source>
        <dbReference type="PROSITE-ProRule" id="PRU00047"/>
    </source>
</evidence>